<evidence type="ECO:0000313" key="3">
    <source>
        <dbReference type="Proteomes" id="UP000605986"/>
    </source>
</evidence>
<dbReference type="AlphaFoldDB" id="A0A8H4KEQ4"/>
<reference evidence="2" key="1">
    <citation type="submission" date="2020-01" db="EMBL/GenBank/DDBJ databases">
        <title>Identification and distribution of gene clusters putatively required for synthesis of sphingolipid metabolism inhibitors in phylogenetically diverse species of the filamentous fungus Fusarium.</title>
        <authorList>
            <person name="Kim H.-S."/>
            <person name="Busman M."/>
            <person name="Brown D.W."/>
            <person name="Divon H."/>
            <person name="Uhlig S."/>
            <person name="Proctor R.H."/>
        </authorList>
    </citation>
    <scope>NUCLEOTIDE SEQUENCE</scope>
    <source>
        <strain evidence="2">NRRL 53441</strain>
    </source>
</reference>
<organism evidence="2 3">
    <name type="scientific">Fusarium austroafricanum</name>
    <dbReference type="NCBI Taxonomy" id="2364996"/>
    <lineage>
        <taxon>Eukaryota</taxon>
        <taxon>Fungi</taxon>
        <taxon>Dikarya</taxon>
        <taxon>Ascomycota</taxon>
        <taxon>Pezizomycotina</taxon>
        <taxon>Sordariomycetes</taxon>
        <taxon>Hypocreomycetidae</taxon>
        <taxon>Hypocreales</taxon>
        <taxon>Nectriaceae</taxon>
        <taxon>Fusarium</taxon>
        <taxon>Fusarium concolor species complex</taxon>
    </lineage>
</organism>
<keyword evidence="3" id="KW-1185">Reference proteome</keyword>
<accession>A0A8H4KEQ4</accession>
<dbReference type="Proteomes" id="UP000605986">
    <property type="component" value="Unassembled WGS sequence"/>
</dbReference>
<dbReference type="EMBL" id="JAADJG010000349">
    <property type="protein sequence ID" value="KAF4448253.1"/>
    <property type="molecule type" value="Genomic_DNA"/>
</dbReference>
<protein>
    <submittedName>
        <fullName evidence="2">Uncharacterized protein</fullName>
    </submittedName>
</protein>
<evidence type="ECO:0000313" key="2">
    <source>
        <dbReference type="EMBL" id="KAF4448253.1"/>
    </source>
</evidence>
<sequence>MADAEHSKSGHGSQDYEVVPVIAVPPDHPVISSGEAARKDRLARQKRREEEAKKEAEKEAEKEKEAK</sequence>
<gene>
    <name evidence="2" type="ORF">F53441_8286</name>
</gene>
<feature type="compositionally biased region" description="Basic and acidic residues" evidence="1">
    <location>
        <begin position="36"/>
        <end position="67"/>
    </location>
</feature>
<feature type="region of interest" description="Disordered" evidence="1">
    <location>
        <begin position="1"/>
        <end position="67"/>
    </location>
</feature>
<evidence type="ECO:0000256" key="1">
    <source>
        <dbReference type="SAM" id="MobiDB-lite"/>
    </source>
</evidence>
<comment type="caution">
    <text evidence="2">The sequence shown here is derived from an EMBL/GenBank/DDBJ whole genome shotgun (WGS) entry which is preliminary data.</text>
</comment>
<proteinExistence type="predicted"/>
<name>A0A8H4KEQ4_9HYPO</name>